<evidence type="ECO:0000313" key="6">
    <source>
        <dbReference type="EMBL" id="TEB04082.1"/>
    </source>
</evidence>
<feature type="binding site" evidence="5">
    <location>
        <position position="89"/>
    </location>
    <ligand>
        <name>Zn(2+)</name>
        <dbReference type="ChEBI" id="CHEBI:29105"/>
    </ligand>
</feature>
<proteinExistence type="inferred from homology"/>
<evidence type="ECO:0000256" key="3">
    <source>
        <dbReference type="ARBA" id="ARBA00022723"/>
    </source>
</evidence>
<dbReference type="Proteomes" id="UP000298324">
    <property type="component" value="Unassembled WGS sequence"/>
</dbReference>
<keyword evidence="4 5" id="KW-0862">Zinc</keyword>
<gene>
    <name evidence="5" type="primary">hypA</name>
    <name evidence="6" type="ORF">Psch_04211</name>
</gene>
<feature type="binding site" evidence="5">
    <location>
        <position position="73"/>
    </location>
    <ligand>
        <name>Zn(2+)</name>
        <dbReference type="ChEBI" id="CHEBI:29105"/>
    </ligand>
</feature>
<dbReference type="GO" id="GO:0051604">
    <property type="term" value="P:protein maturation"/>
    <property type="evidence" value="ECO:0007669"/>
    <property type="project" value="InterPro"/>
</dbReference>
<dbReference type="AlphaFoldDB" id="A0A4Y7R5T8"/>
<accession>A0A4Y7R5T8</accession>
<dbReference type="Gene3D" id="3.30.2320.80">
    <property type="match status" value="1"/>
</dbReference>
<feature type="binding site" evidence="5">
    <location>
        <position position="76"/>
    </location>
    <ligand>
        <name>Zn(2+)</name>
        <dbReference type="ChEBI" id="CHEBI:29105"/>
    </ligand>
</feature>
<dbReference type="InterPro" id="IPR020538">
    <property type="entry name" value="Hydgase_Ni_incorp_HypA/HybF_CS"/>
</dbReference>
<dbReference type="RefSeq" id="WP_190259611.1">
    <property type="nucleotide sequence ID" value="NZ_QFGA01000005.1"/>
</dbReference>
<dbReference type="GO" id="GO:0008270">
    <property type="term" value="F:zinc ion binding"/>
    <property type="evidence" value="ECO:0007669"/>
    <property type="project" value="UniProtKB-UniRule"/>
</dbReference>
<dbReference type="PIRSF" id="PIRSF004761">
    <property type="entry name" value="Hydrgn_mat_HypA"/>
    <property type="match status" value="1"/>
</dbReference>
<sequence length="113" mass="12621">MHEMGVVIEIVKIADAKAKEEHAHGVKRLVLQLGQLSALVPELVEACFPAAVYETLLENAELKIEVIPANGLCLKCRQVFHVVENEFECPACGSEEWDLLSGKEIIIKEIRVW</sequence>
<comment type="function">
    <text evidence="5">Involved in the maturation of [NiFe] hydrogenases. Required for nickel insertion into the metal center of the hydrogenase.</text>
</comment>
<dbReference type="InterPro" id="IPR000688">
    <property type="entry name" value="HypA/HybF"/>
</dbReference>
<keyword evidence="7" id="KW-1185">Reference proteome</keyword>
<dbReference type="PANTHER" id="PTHR34535">
    <property type="entry name" value="HYDROGENASE MATURATION FACTOR HYPA"/>
    <property type="match status" value="1"/>
</dbReference>
<feature type="binding site" evidence="5">
    <location>
        <position position="92"/>
    </location>
    <ligand>
        <name>Zn(2+)</name>
        <dbReference type="ChEBI" id="CHEBI:29105"/>
    </ligand>
</feature>
<keyword evidence="3 5" id="KW-0479">Metal-binding</keyword>
<organism evidence="6 7">
    <name type="scientific">Pelotomaculum schinkii</name>
    <dbReference type="NCBI Taxonomy" id="78350"/>
    <lineage>
        <taxon>Bacteria</taxon>
        <taxon>Bacillati</taxon>
        <taxon>Bacillota</taxon>
        <taxon>Clostridia</taxon>
        <taxon>Eubacteriales</taxon>
        <taxon>Desulfotomaculaceae</taxon>
        <taxon>Pelotomaculum</taxon>
    </lineage>
</organism>
<evidence type="ECO:0000313" key="7">
    <source>
        <dbReference type="Proteomes" id="UP000298324"/>
    </source>
</evidence>
<dbReference type="GO" id="GO:0016151">
    <property type="term" value="F:nickel cation binding"/>
    <property type="evidence" value="ECO:0007669"/>
    <property type="project" value="UniProtKB-UniRule"/>
</dbReference>
<comment type="caution">
    <text evidence="6">The sequence shown here is derived from an EMBL/GenBank/DDBJ whole genome shotgun (WGS) entry which is preliminary data.</text>
</comment>
<dbReference type="Pfam" id="PF01155">
    <property type="entry name" value="HypA"/>
    <property type="match status" value="1"/>
</dbReference>
<evidence type="ECO:0000256" key="2">
    <source>
        <dbReference type="ARBA" id="ARBA00022596"/>
    </source>
</evidence>
<protein>
    <recommendedName>
        <fullName evidence="5">Hydrogenase maturation factor HypA</fullName>
    </recommendedName>
</protein>
<evidence type="ECO:0000256" key="5">
    <source>
        <dbReference type="HAMAP-Rule" id="MF_00213"/>
    </source>
</evidence>
<comment type="similarity">
    <text evidence="1 5">Belongs to the HypA/HybF family.</text>
</comment>
<evidence type="ECO:0000256" key="4">
    <source>
        <dbReference type="ARBA" id="ARBA00022833"/>
    </source>
</evidence>
<keyword evidence="2 5" id="KW-0533">Nickel</keyword>
<dbReference type="HAMAP" id="MF_00213">
    <property type="entry name" value="HypA_HybF"/>
    <property type="match status" value="1"/>
</dbReference>
<feature type="binding site" evidence="5">
    <location>
        <position position="2"/>
    </location>
    <ligand>
        <name>Ni(2+)</name>
        <dbReference type="ChEBI" id="CHEBI:49786"/>
    </ligand>
</feature>
<evidence type="ECO:0000256" key="1">
    <source>
        <dbReference type="ARBA" id="ARBA00010748"/>
    </source>
</evidence>
<reference evidence="6 7" key="1">
    <citation type="journal article" date="2018" name="Environ. Microbiol.">
        <title>Novel energy conservation strategies and behaviour of Pelotomaculum schinkii driving syntrophic propionate catabolism.</title>
        <authorList>
            <person name="Hidalgo-Ahumada C.A.P."/>
            <person name="Nobu M.K."/>
            <person name="Narihiro T."/>
            <person name="Tamaki H."/>
            <person name="Liu W.T."/>
            <person name="Kamagata Y."/>
            <person name="Stams A.J.M."/>
            <person name="Imachi H."/>
            <person name="Sousa D.Z."/>
        </authorList>
    </citation>
    <scope>NUCLEOTIDE SEQUENCE [LARGE SCALE GENOMIC DNA]</scope>
    <source>
        <strain evidence="6 7">HH</strain>
    </source>
</reference>
<dbReference type="PANTHER" id="PTHR34535:SF3">
    <property type="entry name" value="HYDROGENASE MATURATION FACTOR HYPA"/>
    <property type="match status" value="1"/>
</dbReference>
<name>A0A4Y7R5T8_9FIRM</name>
<dbReference type="PROSITE" id="PS01249">
    <property type="entry name" value="HYPA"/>
    <property type="match status" value="1"/>
</dbReference>
<dbReference type="EMBL" id="QFGA01000005">
    <property type="protein sequence ID" value="TEB04082.1"/>
    <property type="molecule type" value="Genomic_DNA"/>
</dbReference>